<comment type="caution">
    <text evidence="1">The sequence shown here is derived from an EMBL/GenBank/DDBJ whole genome shotgun (WGS) entry which is preliminary data.</text>
</comment>
<accession>A0ABU7LZD4</accession>
<dbReference type="NCBIfam" id="TIGR02444">
    <property type="entry name" value="TIGR02444 family protein"/>
    <property type="match status" value="1"/>
</dbReference>
<sequence>MTDNPFWDWSLDCYASPGVKDALLVLQDRHGLDVNLMLWCLWLAEKGREPGPALSPAIDIAQDWTRRVTGPVRSARREARKADDAADLYQGLLSCELAAERVLQDRLVEFWPHCPATSAPPELQAHSALQAYAEHCGYADGFDGLITAVFAPRETV</sequence>
<dbReference type="Proteomes" id="UP001310692">
    <property type="component" value="Unassembled WGS sequence"/>
</dbReference>
<dbReference type="Pfam" id="PF09523">
    <property type="entry name" value="DUF2390"/>
    <property type="match status" value="1"/>
</dbReference>
<reference evidence="1 2" key="1">
    <citation type="submission" date="2024-01" db="EMBL/GenBank/DDBJ databases">
        <title>Hyphobacterium bacterium isolated from marine sediment.</title>
        <authorList>
            <person name="Zhao S."/>
        </authorList>
    </citation>
    <scope>NUCLEOTIDE SEQUENCE [LARGE SCALE GENOMIC DNA]</scope>
    <source>
        <strain evidence="1 2">Y60-23</strain>
    </source>
</reference>
<dbReference type="RefSeq" id="WP_330196082.1">
    <property type="nucleotide sequence ID" value="NZ_JAZDRO010000002.1"/>
</dbReference>
<name>A0ABU7LZD4_9PROT</name>
<evidence type="ECO:0000313" key="2">
    <source>
        <dbReference type="Proteomes" id="UP001310692"/>
    </source>
</evidence>
<evidence type="ECO:0000313" key="1">
    <source>
        <dbReference type="EMBL" id="MEE2566545.1"/>
    </source>
</evidence>
<proteinExistence type="predicted"/>
<keyword evidence="2" id="KW-1185">Reference proteome</keyword>
<dbReference type="EMBL" id="JAZDRO010000002">
    <property type="protein sequence ID" value="MEE2566545.1"/>
    <property type="molecule type" value="Genomic_DNA"/>
</dbReference>
<gene>
    <name evidence="1" type="ORF">V0U35_07605</name>
</gene>
<organism evidence="1 2">
    <name type="scientific">Hyphobacterium marinum</name>
    <dbReference type="NCBI Taxonomy" id="3116574"/>
    <lineage>
        <taxon>Bacteria</taxon>
        <taxon>Pseudomonadati</taxon>
        <taxon>Pseudomonadota</taxon>
        <taxon>Alphaproteobacteria</taxon>
        <taxon>Maricaulales</taxon>
        <taxon>Maricaulaceae</taxon>
        <taxon>Hyphobacterium</taxon>
    </lineage>
</organism>
<protein>
    <submittedName>
        <fullName evidence="1">TIGR02444 family protein</fullName>
    </submittedName>
</protein>
<dbReference type="InterPro" id="IPR012659">
    <property type="entry name" value="CHP02444"/>
</dbReference>